<sequence length="81" mass="9767">MNVLKQLEIHLKRGQEDDANPVFERLIRSLCLNSNFNLAELYELNYEDFELALKVLKSWRLDRYTKTKDRLKEMYQLMEAA</sequence>
<dbReference type="AlphaFoldDB" id="E6QTE3"/>
<protein>
    <submittedName>
        <fullName evidence="1">Uncharacterized protein</fullName>
    </submittedName>
</protein>
<evidence type="ECO:0000313" key="1">
    <source>
        <dbReference type="EMBL" id="CBI10515.1"/>
    </source>
</evidence>
<accession>E6QTE3</accession>
<proteinExistence type="predicted"/>
<reference evidence="1" key="1">
    <citation type="submission" date="2009-10" db="EMBL/GenBank/DDBJ databases">
        <title>Diversity of trophic interactions inside an arsenic-rich microbial ecosystem.</title>
        <authorList>
            <person name="Bertin P.N."/>
            <person name="Heinrich-Salmeron A."/>
            <person name="Pelletier E."/>
            <person name="Goulhen-Chollet F."/>
            <person name="Arsene-Ploetze F."/>
            <person name="Gallien S."/>
            <person name="Calteau A."/>
            <person name="Vallenet D."/>
            <person name="Casiot C."/>
            <person name="Chane-Woon-Ming B."/>
            <person name="Giloteaux L."/>
            <person name="Barakat M."/>
            <person name="Bonnefoy V."/>
            <person name="Bruneel O."/>
            <person name="Chandler M."/>
            <person name="Cleiss J."/>
            <person name="Duran R."/>
            <person name="Elbaz-Poulichet F."/>
            <person name="Fonknechten N."/>
            <person name="Lauga B."/>
            <person name="Mornico D."/>
            <person name="Ortet P."/>
            <person name="Schaeffer C."/>
            <person name="Siguier P."/>
            <person name="Alexander Thil Smith A."/>
            <person name="Van Dorsselaer A."/>
            <person name="Weissenbach J."/>
            <person name="Medigue C."/>
            <person name="Le Paslier D."/>
        </authorList>
    </citation>
    <scope>NUCLEOTIDE SEQUENCE</scope>
</reference>
<organism evidence="1">
    <name type="scientific">mine drainage metagenome</name>
    <dbReference type="NCBI Taxonomy" id="410659"/>
    <lineage>
        <taxon>unclassified sequences</taxon>
        <taxon>metagenomes</taxon>
        <taxon>ecological metagenomes</taxon>
    </lineage>
</organism>
<gene>
    <name evidence="1" type="ORF">CARN7_1297</name>
</gene>
<name>E6QTE3_9ZZZZ</name>
<comment type="caution">
    <text evidence="1">The sequence shown here is derived from an EMBL/GenBank/DDBJ whole genome shotgun (WGS) entry which is preliminary data.</text>
</comment>
<dbReference type="EMBL" id="CABR01000087">
    <property type="protein sequence ID" value="CBI10515.1"/>
    <property type="molecule type" value="Genomic_DNA"/>
</dbReference>